<evidence type="ECO:0000256" key="1">
    <source>
        <dbReference type="PROSITE-ProRule" id="PRU01379"/>
    </source>
</evidence>
<dbReference type="GO" id="GO:0004181">
    <property type="term" value="F:metallocarboxypeptidase activity"/>
    <property type="evidence" value="ECO:0007669"/>
    <property type="project" value="InterPro"/>
</dbReference>
<protein>
    <submittedName>
        <fullName evidence="3">M14 family metallocarboxypeptidase</fullName>
    </submittedName>
</protein>
<gene>
    <name evidence="3" type="ORF">NE535_08340</name>
</gene>
<organism evidence="3 4">
    <name type="scientific">Shewanella holmiensis</name>
    <dbReference type="NCBI Taxonomy" id="2952222"/>
    <lineage>
        <taxon>Bacteria</taxon>
        <taxon>Pseudomonadati</taxon>
        <taxon>Pseudomonadota</taxon>
        <taxon>Gammaproteobacteria</taxon>
        <taxon>Alteromonadales</taxon>
        <taxon>Shewanellaceae</taxon>
        <taxon>Shewanella</taxon>
    </lineage>
</organism>
<keyword evidence="4" id="KW-1185">Reference proteome</keyword>
<sequence length="305" mass="34110">MTQDVFFPIGTPGQPWNEHERAQWLEQVTIKRSYHDEVVSQFSDLTDIFEMVNYGALDFEPVKYPLFAFKSKNWDDNKKTILVTGGVHGYETSGVHGAIQFLKTKASFYQSFFNIAVAPCVSPWGYETINRWNPYAVDPNRSFYANSPANESAALMSFVATLGDIYAHIDLHETTDTDELEFRPALSARDGKNYEKGLIPDGFYLVGDSDNPSPEFQKAIIESVQKITHIAPDDDGELIGVAIEQFGVINYPTKKLGLCAGMTNNHFNTTTEVYPDSPLVTTQECNDAQVAAITGALDYIIDYLK</sequence>
<proteinExistence type="inferred from homology"/>
<dbReference type="CDD" id="cd06231">
    <property type="entry name" value="M14_REP34-like"/>
    <property type="match status" value="1"/>
</dbReference>
<name>A0A9X2WMB8_9GAMM</name>
<evidence type="ECO:0000313" key="3">
    <source>
        <dbReference type="EMBL" id="MCT7941800.1"/>
    </source>
</evidence>
<accession>A0A9X2WMB8</accession>
<dbReference type="AlphaFoldDB" id="A0A9X2WMB8"/>
<feature type="active site" description="Proton donor/acceptor" evidence="1">
    <location>
        <position position="272"/>
    </location>
</feature>
<feature type="domain" description="Peptidase M14" evidence="2">
    <location>
        <begin position="21"/>
        <end position="297"/>
    </location>
</feature>
<dbReference type="GO" id="GO:0006508">
    <property type="term" value="P:proteolysis"/>
    <property type="evidence" value="ECO:0007669"/>
    <property type="project" value="InterPro"/>
</dbReference>
<dbReference type="RefSeq" id="WP_261298180.1">
    <property type="nucleotide sequence ID" value="NZ_JAMTCD010000008.1"/>
</dbReference>
<reference evidence="3" key="1">
    <citation type="journal article" date="2023" name="Int. J. Syst. Evol. Microbiol.">
        <title>&lt;i&gt;Shewanella septentrionalis&lt;/i&gt; sp. nov. and &lt;i&gt;Shewanella holmiensis&lt;/i&gt; sp. nov., isolated from Baltic Sea water and sediments.</title>
        <authorList>
            <person name="Martin-Rodriguez A.J."/>
            <person name="Thorell K."/>
            <person name="Joffre E."/>
            <person name="Jensie-Markopoulos S."/>
            <person name="Moore E.R.B."/>
            <person name="Sjoling A."/>
        </authorList>
    </citation>
    <scope>NUCLEOTIDE SEQUENCE</scope>
    <source>
        <strain evidence="3">SP1S2-7</strain>
    </source>
</reference>
<evidence type="ECO:0000259" key="2">
    <source>
        <dbReference type="PROSITE" id="PS52035"/>
    </source>
</evidence>
<dbReference type="GO" id="GO:0008270">
    <property type="term" value="F:zinc ion binding"/>
    <property type="evidence" value="ECO:0007669"/>
    <property type="project" value="InterPro"/>
</dbReference>
<dbReference type="Gene3D" id="3.40.630.10">
    <property type="entry name" value="Zn peptidases"/>
    <property type="match status" value="1"/>
</dbReference>
<comment type="similarity">
    <text evidence="1">Belongs to the peptidase M14 family.</text>
</comment>
<comment type="caution">
    <text evidence="3">The sequence shown here is derived from an EMBL/GenBank/DDBJ whole genome shotgun (WGS) entry which is preliminary data.</text>
</comment>
<dbReference type="Proteomes" id="UP001155546">
    <property type="component" value="Unassembled WGS sequence"/>
</dbReference>
<evidence type="ECO:0000313" key="4">
    <source>
        <dbReference type="Proteomes" id="UP001155546"/>
    </source>
</evidence>
<dbReference type="EMBL" id="JAMTCD010000008">
    <property type="protein sequence ID" value="MCT7941800.1"/>
    <property type="molecule type" value="Genomic_DNA"/>
</dbReference>
<dbReference type="InterPro" id="IPR000834">
    <property type="entry name" value="Peptidase_M14"/>
</dbReference>
<dbReference type="SUPFAM" id="SSF53187">
    <property type="entry name" value="Zn-dependent exopeptidases"/>
    <property type="match status" value="1"/>
</dbReference>
<dbReference type="PROSITE" id="PS52035">
    <property type="entry name" value="PEPTIDASE_M14"/>
    <property type="match status" value="1"/>
</dbReference>